<dbReference type="Proteomes" id="UP000029590">
    <property type="component" value="Unassembled WGS sequence"/>
</dbReference>
<dbReference type="InterPro" id="IPR014911">
    <property type="entry name" value="PilS_N"/>
</dbReference>
<dbReference type="Gene3D" id="3.30.1690.10">
    <property type="entry name" value="TcpA-like pilin"/>
    <property type="match status" value="1"/>
</dbReference>
<proteinExistence type="predicted"/>
<evidence type="ECO:0000313" key="2">
    <source>
        <dbReference type="EMBL" id="KGC20345.1"/>
    </source>
</evidence>
<organism evidence="2 3">
    <name type="scientific">Burkholderia gladioli</name>
    <name type="common">Pseudomonas marginata</name>
    <name type="synonym">Phytomonas marginata</name>
    <dbReference type="NCBI Taxonomy" id="28095"/>
    <lineage>
        <taxon>Bacteria</taxon>
        <taxon>Pseudomonadati</taxon>
        <taxon>Pseudomonadota</taxon>
        <taxon>Betaproteobacteria</taxon>
        <taxon>Burkholderiales</taxon>
        <taxon>Burkholderiaceae</taxon>
        <taxon>Burkholderia</taxon>
    </lineage>
</organism>
<comment type="caution">
    <text evidence="2">The sequence shown here is derived from an EMBL/GenBank/DDBJ whole genome shotgun (WGS) entry which is preliminary data.</text>
</comment>
<protein>
    <recommendedName>
        <fullName evidence="1">Type 4 secretion system PilS N-terminal domain-containing protein</fullName>
    </recommendedName>
</protein>
<evidence type="ECO:0000259" key="1">
    <source>
        <dbReference type="Pfam" id="PF08805"/>
    </source>
</evidence>
<reference evidence="2 3" key="1">
    <citation type="submission" date="2014-04" db="EMBL/GenBank/DDBJ databases">
        <authorList>
            <person name="Bishop-Lilly K.A."/>
            <person name="Broomall S.M."/>
            <person name="Chain P.S."/>
            <person name="Chertkov O."/>
            <person name="Coyne S.R."/>
            <person name="Daligault H.E."/>
            <person name="Davenport K.W."/>
            <person name="Erkkila T."/>
            <person name="Frey K.G."/>
            <person name="Gibbons H.S."/>
            <person name="Gu W."/>
            <person name="Jaissle J."/>
            <person name="Johnson S.L."/>
            <person name="Koroleva G.I."/>
            <person name="Ladner J.T."/>
            <person name="Lo C.-C."/>
            <person name="Minogue T.D."/>
            <person name="Munk C."/>
            <person name="Palacios G.F."/>
            <person name="Redden C.L."/>
            <person name="Rosenzweig C.N."/>
            <person name="Scholz M.B."/>
            <person name="Teshima H."/>
            <person name="Xu Y."/>
        </authorList>
    </citation>
    <scope>NUCLEOTIDE SEQUENCE [LARGE SCALE GENOMIC DNA]</scope>
    <source>
        <strain evidence="3">gladioli</strain>
    </source>
</reference>
<evidence type="ECO:0000313" key="3">
    <source>
        <dbReference type="Proteomes" id="UP000029590"/>
    </source>
</evidence>
<dbReference type="AlphaFoldDB" id="A0AAW3F9X4"/>
<dbReference type="SUPFAM" id="SSF54523">
    <property type="entry name" value="Pili subunits"/>
    <property type="match status" value="1"/>
</dbReference>
<accession>A0AAW3F9X4</accession>
<sequence>MQAIIATIIALAIGAMGVIEVMRHSDSLFSSSQVTGQIADISELMSDSKSKMGPNKSRYTNFTTANAQNLNYGGIVPSTMIVNGVLQNRWGNPIQLTNARQGGQAIFTTNWADVQTCADVATGIGGYETITIGSVVFSKDNPPDQVTAINACASTWQMSIAWS</sequence>
<feature type="domain" description="Type 4 secretion system PilS N-terminal" evidence="1">
    <location>
        <begin position="38"/>
        <end position="153"/>
    </location>
</feature>
<gene>
    <name evidence="2" type="ORF">DM48_7875</name>
</gene>
<dbReference type="InterPro" id="IPR045584">
    <property type="entry name" value="Pilin-like"/>
</dbReference>
<dbReference type="Pfam" id="PF08805">
    <property type="entry name" value="PilS"/>
    <property type="match status" value="1"/>
</dbReference>
<name>A0AAW3F9X4_BURGA</name>
<dbReference type="RefSeq" id="WP_036057489.1">
    <property type="nucleotide sequence ID" value="NZ_CADFAR010000030.1"/>
</dbReference>
<dbReference type="EMBL" id="JPGG01000012">
    <property type="protein sequence ID" value="KGC20345.1"/>
    <property type="molecule type" value="Genomic_DNA"/>
</dbReference>